<evidence type="ECO:0000256" key="2">
    <source>
        <dbReference type="ARBA" id="ARBA00010524"/>
    </source>
</evidence>
<dbReference type="InterPro" id="IPR002123">
    <property type="entry name" value="Plipid/glycerol_acylTrfase"/>
</dbReference>
<feature type="region of interest" description="Disordered" evidence="13">
    <location>
        <begin position="233"/>
        <end position="258"/>
    </location>
</feature>
<keyword evidence="5" id="KW-0999">Mitochondrion inner membrane</keyword>
<proteinExistence type="inferred from homology"/>
<dbReference type="OMA" id="EIMFTNP"/>
<evidence type="ECO:0000256" key="9">
    <source>
        <dbReference type="ARBA" id="ARBA00023315"/>
    </source>
</evidence>
<evidence type="ECO:0000256" key="7">
    <source>
        <dbReference type="ARBA" id="ARBA00023128"/>
    </source>
</evidence>
<evidence type="ECO:0000256" key="10">
    <source>
        <dbReference type="ARBA" id="ARBA00024323"/>
    </source>
</evidence>
<dbReference type="PANTHER" id="PTHR12497:SF0">
    <property type="entry name" value="TAFAZZIN"/>
    <property type="match status" value="1"/>
</dbReference>
<dbReference type="InterPro" id="IPR000872">
    <property type="entry name" value="Tafazzin"/>
</dbReference>
<evidence type="ECO:0000313" key="15">
    <source>
        <dbReference type="EMBL" id="EJF60832.1"/>
    </source>
</evidence>
<protein>
    <recommendedName>
        <fullName evidence="12">Tafazzin family protein</fullName>
    </recommendedName>
</protein>
<evidence type="ECO:0000256" key="11">
    <source>
        <dbReference type="ARBA" id="ARBA00047906"/>
    </source>
</evidence>
<keyword evidence="3" id="KW-0808">Transferase</keyword>
<comment type="similarity">
    <text evidence="2 12">Belongs to the taffazin family.</text>
</comment>
<evidence type="ECO:0000256" key="1">
    <source>
        <dbReference type="ARBA" id="ARBA00004137"/>
    </source>
</evidence>
<dbReference type="AlphaFoldDB" id="R7T0Y2"/>
<evidence type="ECO:0000259" key="14">
    <source>
        <dbReference type="SMART" id="SM00563"/>
    </source>
</evidence>
<comment type="catalytic activity">
    <reaction evidence="11">
        <text>1'-[1,2-diacyl-sn-glycero-3-phospho],3'-[1-acyl-sn-glycero-3-phospho]-glycerol + a 1,2-diacyl-sn-glycero-3-phosphocholine = a cardiolipin + a 1-acyl-sn-glycero-3-phosphocholine</text>
        <dbReference type="Rhea" id="RHEA:33731"/>
        <dbReference type="ChEBI" id="CHEBI:57643"/>
        <dbReference type="ChEBI" id="CHEBI:58168"/>
        <dbReference type="ChEBI" id="CHEBI:62237"/>
        <dbReference type="ChEBI" id="CHEBI:64743"/>
    </reaction>
    <physiologicalReaction direction="left-to-right" evidence="11">
        <dbReference type="Rhea" id="RHEA:33732"/>
    </physiologicalReaction>
    <physiologicalReaction direction="right-to-left" evidence="11">
        <dbReference type="Rhea" id="RHEA:33733"/>
    </physiologicalReaction>
</comment>
<comment type="subcellular location">
    <subcellularLocation>
        <location evidence="1">Mitochondrion inner membrane</location>
        <topology evidence="1">Peripheral membrane protein</topology>
        <orientation evidence="1">Intermembrane side</orientation>
    </subcellularLocation>
    <subcellularLocation>
        <location evidence="10">Mitochondrion outer membrane</location>
        <topology evidence="10">Peripheral membrane protein</topology>
        <orientation evidence="10">Intermembrane side</orientation>
    </subcellularLocation>
</comment>
<dbReference type="HOGENOM" id="CLU_046747_0_1_1"/>
<accession>R7T0Y2</accession>
<organism evidence="15 16">
    <name type="scientific">Dichomitus squalens (strain LYAD-421)</name>
    <name type="common">Western red white-rot fungus</name>
    <dbReference type="NCBI Taxonomy" id="732165"/>
    <lineage>
        <taxon>Eukaryota</taxon>
        <taxon>Fungi</taxon>
        <taxon>Dikarya</taxon>
        <taxon>Basidiomycota</taxon>
        <taxon>Agaricomycotina</taxon>
        <taxon>Agaricomycetes</taxon>
        <taxon>Polyporales</taxon>
        <taxon>Polyporaceae</taxon>
        <taxon>Dichomitus</taxon>
    </lineage>
</organism>
<keyword evidence="9 15" id="KW-0012">Acyltransferase</keyword>
<evidence type="ECO:0000256" key="13">
    <source>
        <dbReference type="SAM" id="MobiDB-lite"/>
    </source>
</evidence>
<dbReference type="Proteomes" id="UP000053319">
    <property type="component" value="Unassembled WGS sequence"/>
</dbReference>
<dbReference type="GeneID" id="18837500"/>
<name>R7T0Y2_DICSQ</name>
<dbReference type="SMART" id="SM00563">
    <property type="entry name" value="PlsC"/>
    <property type="match status" value="1"/>
</dbReference>
<dbReference type="OrthoDB" id="193467at2759"/>
<dbReference type="GO" id="GO:0005741">
    <property type="term" value="C:mitochondrial outer membrane"/>
    <property type="evidence" value="ECO:0007669"/>
    <property type="project" value="UniProtKB-SubCell"/>
</dbReference>
<dbReference type="CDD" id="cd07989">
    <property type="entry name" value="LPLAT_AGPAT-like"/>
    <property type="match status" value="1"/>
</dbReference>
<dbReference type="GO" id="GO:0035965">
    <property type="term" value="P:cardiolipin acyl-chain remodeling"/>
    <property type="evidence" value="ECO:0007669"/>
    <property type="project" value="TreeGrafter"/>
</dbReference>
<dbReference type="EMBL" id="JH719413">
    <property type="protein sequence ID" value="EJF60832.1"/>
    <property type="molecule type" value="Genomic_DNA"/>
</dbReference>
<evidence type="ECO:0000256" key="4">
    <source>
        <dbReference type="ARBA" id="ARBA00022787"/>
    </source>
</evidence>
<dbReference type="KEGG" id="dsq:DICSQDRAFT_155524"/>
<keyword evidence="4" id="KW-1000">Mitochondrion outer membrane</keyword>
<dbReference type="GO" id="GO:0047184">
    <property type="term" value="F:1-acylglycerophosphocholine O-acyltransferase activity"/>
    <property type="evidence" value="ECO:0007669"/>
    <property type="project" value="TreeGrafter"/>
</dbReference>
<keyword evidence="7" id="KW-0496">Mitochondrion</keyword>
<evidence type="ECO:0000256" key="12">
    <source>
        <dbReference type="RuleBase" id="RU365062"/>
    </source>
</evidence>
<dbReference type="RefSeq" id="XP_007366367.1">
    <property type="nucleotide sequence ID" value="XM_007366305.1"/>
</dbReference>
<evidence type="ECO:0000256" key="5">
    <source>
        <dbReference type="ARBA" id="ARBA00022792"/>
    </source>
</evidence>
<reference evidence="15 16" key="1">
    <citation type="journal article" date="2012" name="Science">
        <title>The Paleozoic origin of enzymatic lignin decomposition reconstructed from 31 fungal genomes.</title>
        <authorList>
            <person name="Floudas D."/>
            <person name="Binder M."/>
            <person name="Riley R."/>
            <person name="Barry K."/>
            <person name="Blanchette R.A."/>
            <person name="Henrissat B."/>
            <person name="Martinez A.T."/>
            <person name="Otillar R."/>
            <person name="Spatafora J.W."/>
            <person name="Yadav J.S."/>
            <person name="Aerts A."/>
            <person name="Benoit I."/>
            <person name="Boyd A."/>
            <person name="Carlson A."/>
            <person name="Copeland A."/>
            <person name="Coutinho P.M."/>
            <person name="de Vries R.P."/>
            <person name="Ferreira P."/>
            <person name="Findley K."/>
            <person name="Foster B."/>
            <person name="Gaskell J."/>
            <person name="Glotzer D."/>
            <person name="Gorecki P."/>
            <person name="Heitman J."/>
            <person name="Hesse C."/>
            <person name="Hori C."/>
            <person name="Igarashi K."/>
            <person name="Jurgens J.A."/>
            <person name="Kallen N."/>
            <person name="Kersten P."/>
            <person name="Kohler A."/>
            <person name="Kuees U."/>
            <person name="Kumar T.K.A."/>
            <person name="Kuo A."/>
            <person name="LaButti K."/>
            <person name="Larrondo L.F."/>
            <person name="Lindquist E."/>
            <person name="Ling A."/>
            <person name="Lombard V."/>
            <person name="Lucas S."/>
            <person name="Lundell T."/>
            <person name="Martin R."/>
            <person name="McLaughlin D.J."/>
            <person name="Morgenstern I."/>
            <person name="Morin E."/>
            <person name="Murat C."/>
            <person name="Nagy L.G."/>
            <person name="Nolan M."/>
            <person name="Ohm R.A."/>
            <person name="Patyshakuliyeva A."/>
            <person name="Rokas A."/>
            <person name="Ruiz-Duenas F.J."/>
            <person name="Sabat G."/>
            <person name="Salamov A."/>
            <person name="Samejima M."/>
            <person name="Schmutz J."/>
            <person name="Slot J.C."/>
            <person name="St John F."/>
            <person name="Stenlid J."/>
            <person name="Sun H."/>
            <person name="Sun S."/>
            <person name="Syed K."/>
            <person name="Tsang A."/>
            <person name="Wiebenga A."/>
            <person name="Young D."/>
            <person name="Pisabarro A."/>
            <person name="Eastwood D.C."/>
            <person name="Martin F."/>
            <person name="Cullen D."/>
            <person name="Grigoriev I.V."/>
            <person name="Hibbett D.S."/>
        </authorList>
    </citation>
    <scope>NUCLEOTIDE SEQUENCE [LARGE SCALE GENOMIC DNA]</scope>
    <source>
        <strain evidence="15 16">LYAD-421 SS1</strain>
    </source>
</reference>
<dbReference type="Pfam" id="PF01553">
    <property type="entry name" value="Acyltransferase"/>
    <property type="match status" value="1"/>
</dbReference>
<gene>
    <name evidence="15" type="ORF">DICSQDRAFT_155524</name>
</gene>
<dbReference type="PANTHER" id="PTHR12497">
    <property type="entry name" value="TAZ PROTEIN TAFAZZIN"/>
    <property type="match status" value="1"/>
</dbReference>
<keyword evidence="6" id="KW-0443">Lipid metabolism</keyword>
<dbReference type="GO" id="GO:0007007">
    <property type="term" value="P:inner mitochondrial membrane organization"/>
    <property type="evidence" value="ECO:0007669"/>
    <property type="project" value="TreeGrafter"/>
</dbReference>
<dbReference type="PRINTS" id="PR00979">
    <property type="entry name" value="TAFAZZIN"/>
</dbReference>
<evidence type="ECO:0000256" key="6">
    <source>
        <dbReference type="ARBA" id="ARBA00023098"/>
    </source>
</evidence>
<feature type="domain" description="Phospholipid/glycerol acyltransferase" evidence="14">
    <location>
        <begin position="52"/>
        <end position="185"/>
    </location>
</feature>
<evidence type="ECO:0000256" key="8">
    <source>
        <dbReference type="ARBA" id="ARBA00023136"/>
    </source>
</evidence>
<evidence type="ECO:0000313" key="16">
    <source>
        <dbReference type="Proteomes" id="UP000053319"/>
    </source>
</evidence>
<evidence type="ECO:0000256" key="3">
    <source>
        <dbReference type="ARBA" id="ARBA00022679"/>
    </source>
</evidence>
<sequence>MAAKHLEVTVSTVGLGSKALLNLGFCSSVTVNGLENLLKALEDEERDRGRGIVTMSNHISTLDDPVVWGVLPARFYRDSRRTRWTLGAADIMFTNPVFSTFFRYGQVIETFRGKGIFQPAIDDAIQKLNRGEWIHLFGEGKVNQDSNDITKPNAGKLIRFKWGIGRIMMEAQRPPVIVPMWLTGFDKLMPEGRSFPYNYLPKPGAALSVTFGEPVPAQAVQDTLATLVQEKRIPEHPKSASGGLADPSRPEEELRSASVAGQGWLGTPVAQAMNSVTGTQTQNPQRATEIARVRSAVTAVIQRKVEDLGRRVLGLEKA</sequence>
<dbReference type="SUPFAM" id="SSF69593">
    <property type="entry name" value="Glycerol-3-phosphate (1)-acyltransferase"/>
    <property type="match status" value="1"/>
</dbReference>
<keyword evidence="8" id="KW-0472">Membrane</keyword>
<dbReference type="GO" id="GO:0005743">
    <property type="term" value="C:mitochondrial inner membrane"/>
    <property type="evidence" value="ECO:0007669"/>
    <property type="project" value="UniProtKB-SubCell"/>
</dbReference>